<evidence type="ECO:0000256" key="9">
    <source>
        <dbReference type="SAM" id="Coils"/>
    </source>
</evidence>
<evidence type="ECO:0000256" key="3">
    <source>
        <dbReference type="ARBA" id="ARBA00022475"/>
    </source>
</evidence>
<dbReference type="EMBL" id="LT629780">
    <property type="protein sequence ID" value="SDU35178.1"/>
    <property type="molecule type" value="Genomic_DNA"/>
</dbReference>
<proteinExistence type="inferred from homology"/>
<keyword evidence="2" id="KW-0813">Transport</keyword>
<dbReference type="AlphaFoldDB" id="A0A1H2HUH6"/>
<protein>
    <submittedName>
        <fullName evidence="11">Putative membrane protein</fullName>
    </submittedName>
</protein>
<keyword evidence="6" id="KW-0406">Ion transport</keyword>
<feature type="transmembrane region" description="Helical" evidence="10">
    <location>
        <begin position="250"/>
        <end position="281"/>
    </location>
</feature>
<evidence type="ECO:0000313" key="11">
    <source>
        <dbReference type="EMBL" id="SDU35178.1"/>
    </source>
</evidence>
<evidence type="ECO:0000256" key="6">
    <source>
        <dbReference type="ARBA" id="ARBA00023065"/>
    </source>
</evidence>
<evidence type="ECO:0000256" key="8">
    <source>
        <dbReference type="ARBA" id="ARBA00034708"/>
    </source>
</evidence>
<feature type="transmembrane region" description="Helical" evidence="10">
    <location>
        <begin position="82"/>
        <end position="99"/>
    </location>
</feature>
<feature type="coiled-coil region" evidence="9">
    <location>
        <begin position="178"/>
        <end position="205"/>
    </location>
</feature>
<evidence type="ECO:0000256" key="5">
    <source>
        <dbReference type="ARBA" id="ARBA00022989"/>
    </source>
</evidence>
<keyword evidence="4 10" id="KW-0812">Transmembrane</keyword>
<sequence>MPALAGKRRAAHNPRASRPSRPLWIAPDMIVRPRPGTLKLLFILRGSILPQIAAKIGVITLLSCAVVALYEAGWMHWLSQLSAPSFSLLGLALSVFLGFRNSACYDRWWEARKLWGEVIIHSRGLGREVLALLPGAERQALRARLLRTTIAFAHALAAQLRDQDARLAAERWVEGAALAALRQRRNAAEALLQALNIELADALRRGQLSDVLYLGLERRLQALACAQAACERIKSTPTPFAYSLLLHRTAWLFCLLLPFGLVASLELLTPVLVAIIAYTFFGLDALGDELEEPFGLSDNDLPLTALVRHIEIDLLDMLGEPLPEPLLPQGYVLN</sequence>
<reference evidence="12" key="1">
    <citation type="submission" date="2016-10" db="EMBL/GenBank/DDBJ databases">
        <authorList>
            <person name="Varghese N."/>
            <person name="Submissions S."/>
        </authorList>
    </citation>
    <scope>NUCLEOTIDE SEQUENCE [LARGE SCALE GENOMIC DNA]</scope>
    <source>
        <strain evidence="12">CCTCC 2012022</strain>
    </source>
</reference>
<evidence type="ECO:0000256" key="7">
    <source>
        <dbReference type="ARBA" id="ARBA00023136"/>
    </source>
</evidence>
<evidence type="ECO:0000313" key="12">
    <source>
        <dbReference type="Proteomes" id="UP000243063"/>
    </source>
</evidence>
<keyword evidence="9" id="KW-0175">Coiled coil</keyword>
<gene>
    <name evidence="11" type="ORF">SAMN05216580_2518</name>
</gene>
<organism evidence="11 12">
    <name type="scientific">Geopseudomonas guangdongensis</name>
    <dbReference type="NCBI Taxonomy" id="1245526"/>
    <lineage>
        <taxon>Bacteria</taxon>
        <taxon>Pseudomonadati</taxon>
        <taxon>Pseudomonadota</taxon>
        <taxon>Gammaproteobacteria</taxon>
        <taxon>Pseudomonadales</taxon>
        <taxon>Pseudomonadaceae</taxon>
        <taxon>Geopseudomonas</taxon>
    </lineage>
</organism>
<evidence type="ECO:0000256" key="2">
    <source>
        <dbReference type="ARBA" id="ARBA00022448"/>
    </source>
</evidence>
<dbReference type="PANTHER" id="PTHR33281">
    <property type="entry name" value="UPF0187 PROTEIN YNEE"/>
    <property type="match status" value="1"/>
</dbReference>
<dbReference type="GO" id="GO:0005254">
    <property type="term" value="F:chloride channel activity"/>
    <property type="evidence" value="ECO:0007669"/>
    <property type="project" value="InterPro"/>
</dbReference>
<evidence type="ECO:0000256" key="10">
    <source>
        <dbReference type="SAM" id="Phobius"/>
    </source>
</evidence>
<dbReference type="Pfam" id="PF25539">
    <property type="entry name" value="Bestrophin_2"/>
    <property type="match status" value="1"/>
</dbReference>
<dbReference type="InterPro" id="IPR044669">
    <property type="entry name" value="YneE/VCCN1/2-like"/>
</dbReference>
<keyword evidence="5 10" id="KW-1133">Transmembrane helix</keyword>
<keyword evidence="3" id="KW-1003">Cell membrane</keyword>
<comment type="similarity">
    <text evidence="8">Belongs to the anion channel-forming bestrophin (TC 1.A.46) family.</text>
</comment>
<dbReference type="GO" id="GO:0005886">
    <property type="term" value="C:plasma membrane"/>
    <property type="evidence" value="ECO:0007669"/>
    <property type="project" value="UniProtKB-SubCell"/>
</dbReference>
<evidence type="ECO:0000256" key="4">
    <source>
        <dbReference type="ARBA" id="ARBA00022692"/>
    </source>
</evidence>
<evidence type="ECO:0000256" key="1">
    <source>
        <dbReference type="ARBA" id="ARBA00004651"/>
    </source>
</evidence>
<keyword evidence="7 10" id="KW-0472">Membrane</keyword>
<dbReference type="Proteomes" id="UP000243063">
    <property type="component" value="Chromosome I"/>
</dbReference>
<comment type="subcellular location">
    <subcellularLocation>
        <location evidence="1">Cell membrane</location>
        <topology evidence="1">Multi-pass membrane protein</topology>
    </subcellularLocation>
</comment>
<dbReference type="PANTHER" id="PTHR33281:SF19">
    <property type="entry name" value="VOLTAGE-DEPENDENT ANION CHANNEL-FORMING PROTEIN YNEE"/>
    <property type="match status" value="1"/>
</dbReference>
<keyword evidence="12" id="KW-1185">Reference proteome</keyword>
<name>A0A1H2HUH6_9GAMM</name>
<dbReference type="STRING" id="1245526.SAMN05216580_2518"/>
<accession>A0A1H2HUH6</accession>